<dbReference type="InterPro" id="IPR008753">
    <property type="entry name" value="Peptidase_M13_N"/>
</dbReference>
<dbReference type="Proteomes" id="UP001152747">
    <property type="component" value="Unassembled WGS sequence"/>
</dbReference>
<reference evidence="11" key="1">
    <citation type="submission" date="2022-11" db="EMBL/GenBank/DDBJ databases">
        <authorList>
            <person name="Kikuchi T."/>
        </authorList>
    </citation>
    <scope>NUCLEOTIDE SEQUENCE</scope>
    <source>
        <strain evidence="11">PS1010</strain>
    </source>
</reference>
<dbReference type="InterPro" id="IPR042089">
    <property type="entry name" value="Peptidase_M13_dom_2"/>
</dbReference>
<protein>
    <recommendedName>
        <fullName evidence="13">Peptidase M13 C-terminal domain-containing protein</fullName>
    </recommendedName>
</protein>
<dbReference type="CDD" id="cd08662">
    <property type="entry name" value="M13"/>
    <property type="match status" value="1"/>
</dbReference>
<dbReference type="Pfam" id="PF01431">
    <property type="entry name" value="Peptidase_M13"/>
    <property type="match status" value="1"/>
</dbReference>
<gene>
    <name evidence="11" type="ORF">CAMP_LOCUS5717</name>
</gene>
<keyword evidence="5" id="KW-0378">Hydrolase</keyword>
<dbReference type="SUPFAM" id="SSF55486">
    <property type="entry name" value="Metalloproteases ('zincins'), catalytic domain"/>
    <property type="match status" value="1"/>
</dbReference>
<keyword evidence="3" id="KW-0645">Protease</keyword>
<evidence type="ECO:0000256" key="7">
    <source>
        <dbReference type="ARBA" id="ARBA00023049"/>
    </source>
</evidence>
<dbReference type="GO" id="GO:0016485">
    <property type="term" value="P:protein processing"/>
    <property type="evidence" value="ECO:0007669"/>
    <property type="project" value="TreeGrafter"/>
</dbReference>
<name>A0A9P1N053_9PELO</name>
<evidence type="ECO:0008006" key="13">
    <source>
        <dbReference type="Google" id="ProtNLM"/>
    </source>
</evidence>
<dbReference type="PROSITE" id="PS51885">
    <property type="entry name" value="NEPRILYSIN"/>
    <property type="match status" value="1"/>
</dbReference>
<keyword evidence="6" id="KW-0862">Zinc</keyword>
<feature type="domain" description="Peptidase M13 N-terminal" evidence="10">
    <location>
        <begin position="45"/>
        <end position="418"/>
    </location>
</feature>
<accession>A0A9P1N053</accession>
<keyword evidence="7" id="KW-0482">Metalloprotease</keyword>
<evidence type="ECO:0000256" key="8">
    <source>
        <dbReference type="SAM" id="SignalP"/>
    </source>
</evidence>
<dbReference type="InterPro" id="IPR000718">
    <property type="entry name" value="Peptidase_M13"/>
</dbReference>
<evidence type="ECO:0000256" key="2">
    <source>
        <dbReference type="ARBA" id="ARBA00007357"/>
    </source>
</evidence>
<evidence type="ECO:0000313" key="12">
    <source>
        <dbReference type="Proteomes" id="UP001152747"/>
    </source>
</evidence>
<dbReference type="PANTHER" id="PTHR11733">
    <property type="entry name" value="ZINC METALLOPROTEASE FAMILY M13 NEPRILYSIN-RELATED"/>
    <property type="match status" value="1"/>
</dbReference>
<dbReference type="GO" id="GO:0046872">
    <property type="term" value="F:metal ion binding"/>
    <property type="evidence" value="ECO:0007669"/>
    <property type="project" value="UniProtKB-KW"/>
</dbReference>
<evidence type="ECO:0000256" key="6">
    <source>
        <dbReference type="ARBA" id="ARBA00022833"/>
    </source>
</evidence>
<comment type="cofactor">
    <cofactor evidence="1">
        <name>Zn(2+)</name>
        <dbReference type="ChEBI" id="CHEBI:29105"/>
    </cofactor>
</comment>
<comment type="similarity">
    <text evidence="2">Belongs to the peptidase M13 family.</text>
</comment>
<feature type="signal peptide" evidence="8">
    <location>
        <begin position="1"/>
        <end position="19"/>
    </location>
</feature>
<evidence type="ECO:0000256" key="1">
    <source>
        <dbReference type="ARBA" id="ARBA00001947"/>
    </source>
</evidence>
<dbReference type="AlphaFoldDB" id="A0A9P1N053"/>
<evidence type="ECO:0000256" key="4">
    <source>
        <dbReference type="ARBA" id="ARBA00022723"/>
    </source>
</evidence>
<dbReference type="InterPro" id="IPR024079">
    <property type="entry name" value="MetalloPept_cat_dom_sf"/>
</dbReference>
<sequence>MSPLILLLFIFHLLIPGSPEKICKTPECQKIADRYLKHLNDSVKPCDNFYNFICGKYQENHKVSETQDKISVLQEIQETIDLELLEILKNNGSGGVYRKIHNYFDSCVEVEHRDGFRDVLLKQQIENFGGWKLVNEGVKNEEWESIAGKMFGHGFQAMVKIVPGPIFENTKSYGLLLLAPTVYLDDDLSPYIINKSPILASYRNLINSTLALLGINDQKIIDDILEVEKTLVKASISDGSTDYGKNYTVIQIKETVPSMNWNVFFEKSGLILTDSTEIRVIDPNYLVNFEKILKEYAKMPEKIVNYLMWVLVAESAKYMGKKWVKPLNEFEKNTKGFYTNYSSWQFCVSESRKKFPNLLVHQIFSKTYTASHKSLTKSLISNIKSAMKTEIEGADWLGNSTKSALEKLEVMREKIGYPEVGQEEVLDKPFENICIKHREFLRNEMKLRKIEQLEKFQLIGKSTHSFWENSLEADAVYHPSFNEIQIKAAISTHPMLVPGIPSAILYGSFGSVIGHEISHGFDTTGANFDANGNSNNWWEEDAYDKLQKRISCLNIQYGMGGSTLGEDIADNGGLRIAYEAYRSISEKEDQKLPGLEKYTNDQLFFMAYGHNFCTSYKESTIAHILKTDPHSIGQKRVNIPLQNFEKFSEVFKCEVGDLMRLEETCRVW</sequence>
<dbReference type="GO" id="GO:0005886">
    <property type="term" value="C:plasma membrane"/>
    <property type="evidence" value="ECO:0007669"/>
    <property type="project" value="TreeGrafter"/>
</dbReference>
<dbReference type="OrthoDB" id="6475849at2759"/>
<evidence type="ECO:0000259" key="9">
    <source>
        <dbReference type="Pfam" id="PF01431"/>
    </source>
</evidence>
<dbReference type="InterPro" id="IPR018497">
    <property type="entry name" value="Peptidase_M13_C"/>
</dbReference>
<comment type="caution">
    <text evidence="11">The sequence shown here is derived from an EMBL/GenBank/DDBJ whole genome shotgun (WGS) entry which is preliminary data.</text>
</comment>
<proteinExistence type="inferred from homology"/>
<dbReference type="Gene3D" id="1.10.1380.10">
    <property type="entry name" value="Neutral endopeptidase , domain2"/>
    <property type="match status" value="1"/>
</dbReference>
<feature type="domain" description="Peptidase M13 C-terminal" evidence="9">
    <location>
        <begin position="475"/>
        <end position="667"/>
    </location>
</feature>
<evidence type="ECO:0000256" key="3">
    <source>
        <dbReference type="ARBA" id="ARBA00022670"/>
    </source>
</evidence>
<evidence type="ECO:0000313" key="11">
    <source>
        <dbReference type="EMBL" id="CAI5443080.1"/>
    </source>
</evidence>
<dbReference type="PANTHER" id="PTHR11733:SF167">
    <property type="entry name" value="FI17812P1-RELATED"/>
    <property type="match status" value="1"/>
</dbReference>
<dbReference type="PRINTS" id="PR00786">
    <property type="entry name" value="NEPRILYSIN"/>
</dbReference>
<evidence type="ECO:0000256" key="5">
    <source>
        <dbReference type="ARBA" id="ARBA00022801"/>
    </source>
</evidence>
<dbReference type="Pfam" id="PF05649">
    <property type="entry name" value="Peptidase_M13_N"/>
    <property type="match status" value="1"/>
</dbReference>
<organism evidence="11 12">
    <name type="scientific">Caenorhabditis angaria</name>
    <dbReference type="NCBI Taxonomy" id="860376"/>
    <lineage>
        <taxon>Eukaryota</taxon>
        <taxon>Metazoa</taxon>
        <taxon>Ecdysozoa</taxon>
        <taxon>Nematoda</taxon>
        <taxon>Chromadorea</taxon>
        <taxon>Rhabditida</taxon>
        <taxon>Rhabditina</taxon>
        <taxon>Rhabditomorpha</taxon>
        <taxon>Rhabditoidea</taxon>
        <taxon>Rhabditidae</taxon>
        <taxon>Peloderinae</taxon>
        <taxon>Caenorhabditis</taxon>
    </lineage>
</organism>
<dbReference type="Gene3D" id="3.40.390.10">
    <property type="entry name" value="Collagenase (Catalytic Domain)"/>
    <property type="match status" value="1"/>
</dbReference>
<dbReference type="GO" id="GO:0004222">
    <property type="term" value="F:metalloendopeptidase activity"/>
    <property type="evidence" value="ECO:0007669"/>
    <property type="project" value="InterPro"/>
</dbReference>
<feature type="chain" id="PRO_5040137790" description="Peptidase M13 C-terminal domain-containing protein" evidence="8">
    <location>
        <begin position="20"/>
        <end position="668"/>
    </location>
</feature>
<keyword evidence="12" id="KW-1185">Reference proteome</keyword>
<evidence type="ECO:0000259" key="10">
    <source>
        <dbReference type="Pfam" id="PF05649"/>
    </source>
</evidence>
<dbReference type="EMBL" id="CANHGI010000002">
    <property type="protein sequence ID" value="CAI5443080.1"/>
    <property type="molecule type" value="Genomic_DNA"/>
</dbReference>
<keyword evidence="4" id="KW-0479">Metal-binding</keyword>
<keyword evidence="8" id="KW-0732">Signal</keyword>